<evidence type="ECO:0000256" key="1">
    <source>
        <dbReference type="SAM" id="SignalP"/>
    </source>
</evidence>
<protein>
    <recommendedName>
        <fullName evidence="4">Protein kinase domain-containing protein</fullName>
    </recommendedName>
</protein>
<evidence type="ECO:0000313" key="2">
    <source>
        <dbReference type="EMBL" id="PBK98194.1"/>
    </source>
</evidence>
<keyword evidence="3" id="KW-1185">Reference proteome</keyword>
<feature type="signal peptide" evidence="1">
    <location>
        <begin position="1"/>
        <end position="23"/>
    </location>
</feature>
<dbReference type="AlphaFoldDB" id="A0A2H3DWF3"/>
<evidence type="ECO:0008006" key="4">
    <source>
        <dbReference type="Google" id="ProtNLM"/>
    </source>
</evidence>
<keyword evidence="1" id="KW-0732">Signal</keyword>
<dbReference type="InParanoid" id="A0A2H3DWF3"/>
<name>A0A2H3DWF3_ARMGA</name>
<organism evidence="2 3">
    <name type="scientific">Armillaria gallica</name>
    <name type="common">Bulbous honey fungus</name>
    <name type="synonym">Armillaria bulbosa</name>
    <dbReference type="NCBI Taxonomy" id="47427"/>
    <lineage>
        <taxon>Eukaryota</taxon>
        <taxon>Fungi</taxon>
        <taxon>Dikarya</taxon>
        <taxon>Basidiomycota</taxon>
        <taxon>Agaricomycotina</taxon>
        <taxon>Agaricomycetes</taxon>
        <taxon>Agaricomycetidae</taxon>
        <taxon>Agaricales</taxon>
        <taxon>Marasmiineae</taxon>
        <taxon>Physalacriaceae</taxon>
        <taxon>Armillaria</taxon>
    </lineage>
</organism>
<dbReference type="EMBL" id="KZ293648">
    <property type="protein sequence ID" value="PBK98194.1"/>
    <property type="molecule type" value="Genomic_DNA"/>
</dbReference>
<gene>
    <name evidence="2" type="ORF">ARMGADRAFT_1008660</name>
</gene>
<proteinExistence type="predicted"/>
<sequence length="78" mass="8590">MPKEGLCALILAQLHTFPASADSDTPVTVTKSMQIVPDDDPEAWLSFSIKLIDFGVACYADRTDEHFTQEVFPSAYVP</sequence>
<feature type="chain" id="PRO_5013662184" description="Protein kinase domain-containing protein" evidence="1">
    <location>
        <begin position="24"/>
        <end position="78"/>
    </location>
</feature>
<dbReference type="OrthoDB" id="5979581at2759"/>
<dbReference type="Proteomes" id="UP000217790">
    <property type="component" value="Unassembled WGS sequence"/>
</dbReference>
<reference evidence="3" key="1">
    <citation type="journal article" date="2017" name="Nat. Ecol. Evol.">
        <title>Genome expansion and lineage-specific genetic innovations in the forest pathogenic fungi Armillaria.</title>
        <authorList>
            <person name="Sipos G."/>
            <person name="Prasanna A.N."/>
            <person name="Walter M.C."/>
            <person name="O'Connor E."/>
            <person name="Balint B."/>
            <person name="Krizsan K."/>
            <person name="Kiss B."/>
            <person name="Hess J."/>
            <person name="Varga T."/>
            <person name="Slot J."/>
            <person name="Riley R."/>
            <person name="Boka B."/>
            <person name="Rigling D."/>
            <person name="Barry K."/>
            <person name="Lee J."/>
            <person name="Mihaltcheva S."/>
            <person name="LaButti K."/>
            <person name="Lipzen A."/>
            <person name="Waldron R."/>
            <person name="Moloney N.M."/>
            <person name="Sperisen C."/>
            <person name="Kredics L."/>
            <person name="Vagvoelgyi C."/>
            <person name="Patrignani A."/>
            <person name="Fitzpatrick D."/>
            <person name="Nagy I."/>
            <person name="Doyle S."/>
            <person name="Anderson J.B."/>
            <person name="Grigoriev I.V."/>
            <person name="Gueldener U."/>
            <person name="Muensterkoetter M."/>
            <person name="Nagy L.G."/>
        </authorList>
    </citation>
    <scope>NUCLEOTIDE SEQUENCE [LARGE SCALE GENOMIC DNA]</scope>
    <source>
        <strain evidence="3">Ar21-2</strain>
    </source>
</reference>
<accession>A0A2H3DWF3</accession>
<evidence type="ECO:0000313" key="3">
    <source>
        <dbReference type="Proteomes" id="UP000217790"/>
    </source>
</evidence>